<evidence type="ECO:0000256" key="1">
    <source>
        <dbReference type="SAM" id="MobiDB-lite"/>
    </source>
</evidence>
<name>A0A3M0DTX9_9EURY</name>
<reference evidence="3 6" key="2">
    <citation type="submission" date="2018-07" db="EMBL/GenBank/DDBJ databases">
        <title>Genome sequences of Haloplanus aerogenes JCM 16430T.</title>
        <authorList>
            <person name="Kim Y.B."/>
            <person name="Roh S.W."/>
        </authorList>
    </citation>
    <scope>NUCLEOTIDE SEQUENCE [LARGE SCALE GENOMIC DNA]</scope>
    <source>
        <strain evidence="3 6">JCM 16430</strain>
    </source>
</reference>
<evidence type="ECO:0000259" key="2">
    <source>
        <dbReference type="Pfam" id="PF01935"/>
    </source>
</evidence>
<evidence type="ECO:0000313" key="4">
    <source>
        <dbReference type="EMBL" id="RMB25469.1"/>
    </source>
</evidence>
<dbReference type="InterPro" id="IPR002789">
    <property type="entry name" value="HerA_central"/>
</dbReference>
<gene>
    <name evidence="4" type="ORF">ATH50_0561</name>
    <name evidence="3" type="ORF">DU502_10240</name>
</gene>
<dbReference type="EMBL" id="REFS01000001">
    <property type="protein sequence ID" value="RMB25469.1"/>
    <property type="molecule type" value="Genomic_DNA"/>
</dbReference>
<sequence length="607" mass="66606">MSDLGDFTDFAADDGDDDASSAAADADADADPGDPESDTTDDFESYDVSPAGSDRGLGSISVSQGLRVAEDGDDTTLKAFVTSDNRESVRLGKYLLVPYPDDEMLFCRITALEYAQEFEADDATEIHARRAMRRDDFTERDYKFVASLEPVAVLFDDGGELKRRMVDRVPKPGAVVGEATDAEQIKTGLAIPGEGVFLGHLSVGGETVRTAASPPTIDYRLKDDYADGDPLVYRHTLVAGGTGSGKTHASKNVLRQYLDTTYPMDDGREVATAVVQFDPQDEYAQMHDDNPDMDDAFARRLDREGIAHGGHDDTVALVPAVEGASYGGGHHRAEQVPFTVPFSMVRHRPWLVAGARLNDNQYQALDYLLGRFFDDYGDGGTYEEFTTYLDDPALREELDESGRVHEATFDAVRRRALGSAFRRVFDRDARPVTDLVHELVRPGGLTVVPTYHVNDSRATELLVLAVASLLVDEKLSNDPTYDRIKETPLIVGMDEAHNFLTDAESVQARKVIGKFTEAAKQGRKERLGLFLITQDPQDIADSVFKQVNTKLVLNLGDEDAISSVNIPPTLEDKVPYMEKGQMVVYSPDNSEPVELTGLSTCVTRHGE</sequence>
<keyword evidence="3" id="KW-0547">Nucleotide-binding</keyword>
<dbReference type="InterPro" id="IPR051162">
    <property type="entry name" value="T4SS_component"/>
</dbReference>
<dbReference type="KEGG" id="haer:DU502_10240"/>
<dbReference type="PANTHER" id="PTHR30121">
    <property type="entry name" value="UNCHARACTERIZED PROTEIN YJGR-RELATED"/>
    <property type="match status" value="1"/>
</dbReference>
<dbReference type="Proteomes" id="UP000282007">
    <property type="component" value="Chromosome"/>
</dbReference>
<feature type="domain" description="Helicase HerA central" evidence="2">
    <location>
        <begin position="227"/>
        <end position="459"/>
    </location>
</feature>
<feature type="compositionally biased region" description="Acidic residues" evidence="1">
    <location>
        <begin position="26"/>
        <end position="45"/>
    </location>
</feature>
<accession>A0A3M0DTX9</accession>
<protein>
    <submittedName>
        <fullName evidence="3">ATP-binding protein</fullName>
    </submittedName>
</protein>
<evidence type="ECO:0000313" key="3">
    <source>
        <dbReference type="EMBL" id="AZH25736.1"/>
    </source>
</evidence>
<keyword evidence="6" id="KW-1185">Reference proteome</keyword>
<dbReference type="Proteomes" id="UP000277326">
    <property type="component" value="Unassembled WGS sequence"/>
</dbReference>
<dbReference type="InterPro" id="IPR027417">
    <property type="entry name" value="P-loop_NTPase"/>
</dbReference>
<dbReference type="AlphaFoldDB" id="A0A3M0DTX9"/>
<evidence type="ECO:0000313" key="6">
    <source>
        <dbReference type="Proteomes" id="UP000282007"/>
    </source>
</evidence>
<dbReference type="OrthoDB" id="10575at2157"/>
<dbReference type="RefSeq" id="WP_121919271.1">
    <property type="nucleotide sequence ID" value="NZ_CP034145.1"/>
</dbReference>
<dbReference type="PANTHER" id="PTHR30121:SF6">
    <property type="entry name" value="SLR6007 PROTEIN"/>
    <property type="match status" value="1"/>
</dbReference>
<evidence type="ECO:0000313" key="5">
    <source>
        <dbReference type="Proteomes" id="UP000277326"/>
    </source>
</evidence>
<proteinExistence type="predicted"/>
<dbReference type="EMBL" id="CP034145">
    <property type="protein sequence ID" value="AZH25736.1"/>
    <property type="molecule type" value="Genomic_DNA"/>
</dbReference>
<feature type="region of interest" description="Disordered" evidence="1">
    <location>
        <begin position="1"/>
        <end position="59"/>
    </location>
</feature>
<keyword evidence="3" id="KW-0067">ATP-binding</keyword>
<reference evidence="4 5" key="1">
    <citation type="journal article" date="2015" name="Stand. Genomic Sci.">
        <title>Genomic Encyclopedia of Bacterial and Archaeal Type Strains, Phase III: the genomes of soil and plant-associated and newly described type strains.</title>
        <authorList>
            <person name="Whitman W.B."/>
            <person name="Woyke T."/>
            <person name="Klenk H.P."/>
            <person name="Zhou Y."/>
            <person name="Lilburn T.G."/>
            <person name="Beck B.J."/>
            <person name="De Vos P."/>
            <person name="Vandamme P."/>
            <person name="Eisen J.A."/>
            <person name="Garrity G."/>
            <person name="Hugenholtz P."/>
            <person name="Kyrpides N.C."/>
        </authorList>
    </citation>
    <scope>NUCLEOTIDE SEQUENCE [LARGE SCALE GENOMIC DNA]</scope>
    <source>
        <strain evidence="4 5">CGMCC 1.10124</strain>
    </source>
</reference>
<dbReference type="GeneID" id="38471668"/>
<dbReference type="Gene3D" id="3.40.50.300">
    <property type="entry name" value="P-loop containing nucleotide triphosphate hydrolases"/>
    <property type="match status" value="2"/>
</dbReference>
<dbReference type="SUPFAM" id="SSF52540">
    <property type="entry name" value="P-loop containing nucleoside triphosphate hydrolases"/>
    <property type="match status" value="1"/>
</dbReference>
<organism evidence="4 5">
    <name type="scientific">Haloplanus aerogenes</name>
    <dbReference type="NCBI Taxonomy" id="660522"/>
    <lineage>
        <taxon>Archaea</taxon>
        <taxon>Methanobacteriati</taxon>
        <taxon>Methanobacteriota</taxon>
        <taxon>Stenosarchaea group</taxon>
        <taxon>Halobacteria</taxon>
        <taxon>Halobacteriales</taxon>
        <taxon>Haloferacaceae</taxon>
        <taxon>Haloplanus</taxon>
    </lineage>
</organism>
<reference evidence="4" key="3">
    <citation type="submission" date="2018-10" db="EMBL/GenBank/DDBJ databases">
        <authorList>
            <person name="Whitman W."/>
            <person name="Huntemann M."/>
            <person name="Clum A."/>
            <person name="Pillay M."/>
            <person name="Palaniappan K."/>
            <person name="Varghese N."/>
            <person name="Mikhailova N."/>
            <person name="Stamatis D."/>
            <person name="Reddy T."/>
            <person name="Daum C."/>
            <person name="Shapiro N."/>
            <person name="Ivanova N."/>
            <person name="Kyrpides N."/>
            <person name="Woyke T."/>
        </authorList>
    </citation>
    <scope>NUCLEOTIDE SEQUENCE</scope>
    <source>
        <strain evidence="4">CGMCC 1.10124</strain>
    </source>
</reference>
<dbReference type="GO" id="GO:0005524">
    <property type="term" value="F:ATP binding"/>
    <property type="evidence" value="ECO:0007669"/>
    <property type="project" value="UniProtKB-KW"/>
</dbReference>
<dbReference type="Pfam" id="PF01935">
    <property type="entry name" value="DUF87"/>
    <property type="match status" value="1"/>
</dbReference>